<gene>
    <name evidence="2" type="ORF">HMPREF9944_02252</name>
</gene>
<protein>
    <recommendedName>
        <fullName evidence="4">EpsG family protein</fullName>
    </recommendedName>
</protein>
<feature type="transmembrane region" description="Helical" evidence="1">
    <location>
        <begin position="300"/>
        <end position="321"/>
    </location>
</feature>
<organism evidence="2 3">
    <name type="scientific">Segatella maculosa OT 289</name>
    <dbReference type="NCBI Taxonomy" id="999422"/>
    <lineage>
        <taxon>Bacteria</taxon>
        <taxon>Pseudomonadati</taxon>
        <taxon>Bacteroidota</taxon>
        <taxon>Bacteroidia</taxon>
        <taxon>Bacteroidales</taxon>
        <taxon>Prevotellaceae</taxon>
        <taxon>Segatella</taxon>
    </lineage>
</organism>
<keyword evidence="3" id="KW-1185">Reference proteome</keyword>
<proteinExistence type="predicted"/>
<feature type="transmembrane region" description="Helical" evidence="1">
    <location>
        <begin position="28"/>
        <end position="47"/>
    </location>
</feature>
<dbReference type="STRING" id="999422.HMPREF9944_02252"/>
<dbReference type="PATRIC" id="fig|999422.3.peg.2283"/>
<reference evidence="2 3" key="1">
    <citation type="submission" date="2011-12" db="EMBL/GenBank/DDBJ databases">
        <title>The Genome Sequence of Prevotella maculosa OT 289.</title>
        <authorList>
            <consortium name="The Broad Institute Genome Sequencing Platform"/>
            <person name="Earl A."/>
            <person name="Ward D."/>
            <person name="Feldgarden M."/>
            <person name="Gevers D."/>
            <person name="Izard J."/>
            <person name="Blanton J.M."/>
            <person name="Mathney J."/>
            <person name="Tanner A.C."/>
            <person name="Dewhirst F.E."/>
            <person name="Young S.K."/>
            <person name="Zeng Q."/>
            <person name="Gargeya S."/>
            <person name="Fitzgerald M."/>
            <person name="Haas B."/>
            <person name="Abouelleil A."/>
            <person name="Alvarado L."/>
            <person name="Arachchi H.M."/>
            <person name="Berlin A."/>
            <person name="Chapman S.B."/>
            <person name="Gearin G."/>
            <person name="Goldberg J."/>
            <person name="Griggs A."/>
            <person name="Gujja S."/>
            <person name="Hansen M."/>
            <person name="Heiman D."/>
            <person name="Howarth C."/>
            <person name="Larimer J."/>
            <person name="Lui A."/>
            <person name="MacDonald P.J.P."/>
            <person name="McCowen C."/>
            <person name="Montmayeur A."/>
            <person name="Murphy C."/>
            <person name="Neiman D."/>
            <person name="Pearson M."/>
            <person name="Priest M."/>
            <person name="Roberts A."/>
            <person name="Saif S."/>
            <person name="Shea T."/>
            <person name="Sisk P."/>
            <person name="Stolte C."/>
            <person name="Sykes S."/>
            <person name="Wortman J."/>
            <person name="Nusbaum C."/>
            <person name="Birren B."/>
        </authorList>
    </citation>
    <scope>NUCLEOTIDE SEQUENCE [LARGE SCALE GENOMIC DNA]</scope>
    <source>
        <strain evidence="2 3">OT 289</strain>
    </source>
</reference>
<dbReference type="HOGENOM" id="CLU_711445_0_0_10"/>
<accession>H1HPS7</accession>
<feature type="transmembrane region" description="Helical" evidence="1">
    <location>
        <begin position="276"/>
        <end position="293"/>
    </location>
</feature>
<keyword evidence="1" id="KW-0812">Transmembrane</keyword>
<feature type="transmembrane region" description="Helical" evidence="1">
    <location>
        <begin position="168"/>
        <end position="193"/>
    </location>
</feature>
<dbReference type="InterPro" id="IPR049458">
    <property type="entry name" value="EpsG-like"/>
</dbReference>
<feature type="transmembrane region" description="Helical" evidence="1">
    <location>
        <begin position="199"/>
        <end position="224"/>
    </location>
</feature>
<evidence type="ECO:0000256" key="1">
    <source>
        <dbReference type="SAM" id="Phobius"/>
    </source>
</evidence>
<feature type="transmembrane region" description="Helical" evidence="1">
    <location>
        <begin position="103"/>
        <end position="121"/>
    </location>
</feature>
<dbReference type="RefSeq" id="WP_008566240.1">
    <property type="nucleotide sequence ID" value="NZ_JH594509.1"/>
</dbReference>
<evidence type="ECO:0008006" key="4">
    <source>
        <dbReference type="Google" id="ProtNLM"/>
    </source>
</evidence>
<name>H1HPS7_9BACT</name>
<dbReference type="Pfam" id="PF14897">
    <property type="entry name" value="EpsG"/>
    <property type="match status" value="1"/>
</dbReference>
<feature type="transmembrane region" description="Helical" evidence="1">
    <location>
        <begin position="245"/>
        <end position="264"/>
    </location>
</feature>
<dbReference type="EMBL" id="AGEK01000037">
    <property type="protein sequence ID" value="EHO67151.1"/>
    <property type="molecule type" value="Genomic_DNA"/>
</dbReference>
<evidence type="ECO:0000313" key="2">
    <source>
        <dbReference type="EMBL" id="EHO67151.1"/>
    </source>
</evidence>
<keyword evidence="1" id="KW-1133">Transmembrane helix</keyword>
<dbReference type="AlphaFoldDB" id="H1HPS7"/>
<evidence type="ECO:0000313" key="3">
    <source>
        <dbReference type="Proteomes" id="UP000003167"/>
    </source>
</evidence>
<keyword evidence="1" id="KW-0472">Membrane</keyword>
<dbReference type="OrthoDB" id="1061912at2"/>
<feature type="transmembrane region" description="Helical" evidence="1">
    <location>
        <begin position="333"/>
        <end position="352"/>
    </location>
</feature>
<feature type="transmembrane region" description="Helical" evidence="1">
    <location>
        <begin position="127"/>
        <end position="147"/>
    </location>
</feature>
<comment type="caution">
    <text evidence="2">The sequence shown here is derived from an EMBL/GenBank/DDBJ whole genome shotgun (WGS) entry which is preliminary data.</text>
</comment>
<sequence length="397" mass="46168">MFLYIFVFTILVGIYLLTARIGGCSDKWFFAIVMCVALFVGLSDMLGGYDRYIYAEFFDQVADVSMTVSPDYLHECGIFRQWPGEKGFGWLNVLISFLTNNRYIFILILTVIIYVLLYISIRQYAKNNILALIVFMGIMFFFTFTYLRQMLGISIAWLGIRYIYDRSFWKFALIILIAFSMHNSALVLFPIYFIPPKRYTINSVLVILSVCLFLGILGVSSFLYDSYGDAFDTERIDILTGSDGGIRFGYFVEAAFFAYIILQNYEVVPDTKKDNVLLNVSLLFCAILLLFIRSENGGRLSWYYAIGVVATLSNIAVYTSQTGQGFTMRMNTFMSYHAFLILLSFFLYFRILRGWGEGGYQILYPYKTFLTNGHRVPDRTFDEYEYDYKYDRDKLYR</sequence>
<dbReference type="Proteomes" id="UP000003167">
    <property type="component" value="Unassembled WGS sequence"/>
</dbReference>